<keyword evidence="2" id="KW-1185">Reference proteome</keyword>
<proteinExistence type="predicted"/>
<gene>
    <name evidence="1" type="primary">gp_16595</name>
</gene>
<dbReference type="GeneID" id="75692115"/>
<dbReference type="Proteomes" id="UP000827562">
    <property type="component" value="Segment"/>
</dbReference>
<accession>A0AAE7RUU5</accession>
<protein>
    <submittedName>
        <fullName evidence="1">Uncharacterized protein</fullName>
    </submittedName>
</protein>
<reference evidence="1 2" key="1">
    <citation type="submission" date="2021-04" db="EMBL/GenBank/DDBJ databases">
        <authorList>
            <person name="Shkoporov A.N."/>
            <person name="Stockdale S.R."/>
            <person name="Guerin E."/>
            <person name="Ross R.P."/>
            <person name="Hill C."/>
        </authorList>
    </citation>
    <scope>NUCLEOTIDE SEQUENCE [LARGE SCALE GENOMIC DNA]</scope>
    <source>
        <strain evidence="2">cr77_1</strain>
    </source>
</reference>
<organism evidence="1 2">
    <name type="scientific">uncultured phage cr77_1</name>
    <dbReference type="NCBI Taxonomy" id="2986410"/>
    <lineage>
        <taxon>Viruses</taxon>
        <taxon>Duplodnaviria</taxon>
        <taxon>Heunggongvirae</taxon>
        <taxon>Uroviricota</taxon>
        <taxon>Caudoviricetes</taxon>
        <taxon>Crassvirales</taxon>
        <taxon>Suoliviridae</taxon>
        <taxon>Boorivirinae</taxon>
        <taxon>Canhaevirus</taxon>
        <taxon>Canhaevirus faecalis</taxon>
    </lineage>
</organism>
<evidence type="ECO:0000313" key="2">
    <source>
        <dbReference type="Proteomes" id="UP000827562"/>
    </source>
</evidence>
<dbReference type="EMBL" id="MZ130482">
    <property type="protein sequence ID" value="QWM89824.1"/>
    <property type="molecule type" value="Genomic_DNA"/>
</dbReference>
<name>A0AAE7RUU5_9CAUD</name>
<sequence length="188" mass="20885">MANINYSLVVASQLGALLGMNLIHIRRKNVDPDYSNKEREGKQRLAIPVYIYGIDRIKIKKAELVDLGEGQRIVQFNDDPKLQLSLANAKDITDVIKKPTVQEVANAVMAEEASAQQTFFVDDKTATELAVSFNNRSYKELSSMMEVLSRQAACLTDANDAMMNACKLEMAQVGKSVDFVPINVNETK</sequence>
<evidence type="ECO:0000313" key="1">
    <source>
        <dbReference type="EMBL" id="QWM89824.1"/>
    </source>
</evidence>
<dbReference type="RefSeq" id="YP_010359396.1">
    <property type="nucleotide sequence ID" value="NC_062772.1"/>
</dbReference>
<dbReference type="KEGG" id="vg:75692115"/>